<dbReference type="EMBL" id="GGEC01009129">
    <property type="protein sequence ID" value="MBW89612.1"/>
    <property type="molecule type" value="Transcribed_RNA"/>
</dbReference>
<protein>
    <submittedName>
        <fullName evidence="1">Uncharacterized protein</fullName>
    </submittedName>
</protein>
<name>A0A2P2J802_RHIMU</name>
<sequence length="16" mass="1889">MKIISKFKNYMSNIAT</sequence>
<accession>A0A2P2J802</accession>
<dbReference type="AlphaFoldDB" id="A0A2P2J802"/>
<proteinExistence type="predicted"/>
<reference evidence="1" key="1">
    <citation type="submission" date="2018-02" db="EMBL/GenBank/DDBJ databases">
        <title>Rhizophora mucronata_Transcriptome.</title>
        <authorList>
            <person name="Meera S.P."/>
            <person name="Sreeshan A."/>
            <person name="Augustine A."/>
        </authorList>
    </citation>
    <scope>NUCLEOTIDE SEQUENCE</scope>
    <source>
        <tissue evidence="1">Leaf</tissue>
    </source>
</reference>
<evidence type="ECO:0000313" key="1">
    <source>
        <dbReference type="EMBL" id="MBW89612.1"/>
    </source>
</evidence>
<organism evidence="1">
    <name type="scientific">Rhizophora mucronata</name>
    <name type="common">Asiatic mangrove</name>
    <dbReference type="NCBI Taxonomy" id="61149"/>
    <lineage>
        <taxon>Eukaryota</taxon>
        <taxon>Viridiplantae</taxon>
        <taxon>Streptophyta</taxon>
        <taxon>Embryophyta</taxon>
        <taxon>Tracheophyta</taxon>
        <taxon>Spermatophyta</taxon>
        <taxon>Magnoliopsida</taxon>
        <taxon>eudicotyledons</taxon>
        <taxon>Gunneridae</taxon>
        <taxon>Pentapetalae</taxon>
        <taxon>rosids</taxon>
        <taxon>fabids</taxon>
        <taxon>Malpighiales</taxon>
        <taxon>Rhizophoraceae</taxon>
        <taxon>Rhizophora</taxon>
    </lineage>
</organism>